<dbReference type="Pfam" id="PF07345">
    <property type="entry name" value="ATPaseInh_sub_z"/>
    <property type="match status" value="1"/>
</dbReference>
<reference evidence="2" key="1">
    <citation type="journal article" date="2019" name="Int. J. Syst. Evol. Microbiol.">
        <title>The Global Catalogue of Microorganisms (GCM) 10K type strain sequencing project: providing services to taxonomists for standard genome sequencing and annotation.</title>
        <authorList>
            <consortium name="The Broad Institute Genomics Platform"/>
            <consortium name="The Broad Institute Genome Sequencing Center for Infectious Disease"/>
            <person name="Wu L."/>
            <person name="Ma J."/>
        </authorList>
    </citation>
    <scope>NUCLEOTIDE SEQUENCE [LARGE SCALE GENOMIC DNA]</scope>
    <source>
        <strain evidence="2">CGMCC 1.15304</strain>
    </source>
</reference>
<dbReference type="EMBL" id="JBHSCR010000007">
    <property type="protein sequence ID" value="MFC4348476.1"/>
    <property type="molecule type" value="Genomic_DNA"/>
</dbReference>
<evidence type="ECO:0000313" key="2">
    <source>
        <dbReference type="Proteomes" id="UP001595776"/>
    </source>
</evidence>
<gene>
    <name evidence="1" type="ORF">ACFO5Q_11505</name>
</gene>
<protein>
    <submittedName>
        <fullName evidence="1">DUF1476 domain-containing protein</fullName>
    </submittedName>
</protein>
<evidence type="ECO:0000313" key="1">
    <source>
        <dbReference type="EMBL" id="MFC4348476.1"/>
    </source>
</evidence>
<dbReference type="InterPro" id="IPR009945">
    <property type="entry name" value="ATPase_inh_sub_z"/>
</dbReference>
<name>A0ABV8UCE7_9PROT</name>
<dbReference type="PIRSF" id="PIRSF031780">
    <property type="entry name" value="UCP031780"/>
    <property type="match status" value="1"/>
</dbReference>
<dbReference type="Gene3D" id="1.10.790.20">
    <property type="entry name" value="Domain of unknown function DUF1476"/>
    <property type="match status" value="1"/>
</dbReference>
<dbReference type="InterPro" id="IPR038293">
    <property type="entry name" value="ATPase_inh_sub_z_sf"/>
</dbReference>
<proteinExistence type="predicted"/>
<dbReference type="Proteomes" id="UP001595776">
    <property type="component" value="Unassembled WGS sequence"/>
</dbReference>
<comment type="caution">
    <text evidence="1">The sequence shown here is derived from an EMBL/GenBank/DDBJ whole genome shotgun (WGS) entry which is preliminary data.</text>
</comment>
<accession>A0ABV8UCE7</accession>
<keyword evidence="2" id="KW-1185">Reference proteome</keyword>
<organism evidence="1 2">
    <name type="scientific">Kordiimonas lipolytica</name>
    <dbReference type="NCBI Taxonomy" id="1662421"/>
    <lineage>
        <taxon>Bacteria</taxon>
        <taxon>Pseudomonadati</taxon>
        <taxon>Pseudomonadota</taxon>
        <taxon>Alphaproteobacteria</taxon>
        <taxon>Kordiimonadales</taxon>
        <taxon>Kordiimonadaceae</taxon>
        <taxon>Kordiimonas</taxon>
    </lineage>
</organism>
<sequence>MTTFDGREKAFEDKFAHDESMMFKARARRNRLLGEWLASEMGLSGDDVATYAKEVVKSDLEEDGDEDVIRKVMADIEGKGLDISRHRIEKHLEEMMDEARRQIMAEVK</sequence>
<dbReference type="RefSeq" id="WP_068145246.1">
    <property type="nucleotide sequence ID" value="NZ_JBHSCR010000007.1"/>
</dbReference>